<sequence>VLPHHNHIASSVAMQRVHIAWPRWRAGIARTLHRRKGHWAFQETPNPSVWKFQSDVRVPEGTRQKLLELPGVHDVFANEGATGTWFAVTRQPGTEWQSLAPMVRDFLQELPENDSKLAEGLEVEGTTEGLEGAEEILEVLEHRIRPSVQEDGGDVMLKSWSPETGEVVLNLQGACRGCPQSAVTLQESILKTLKHFVPQVTSVRSEEDLDVDATNPYADLPWTHHGEPAKDRIGALVAEGTPIFSTFAGTKVEGPKLRRISFMSEILLQNRRPEHIFVTCQDCNAKRTIEDPSDLLREDKGNTTGRAAVAICPTCCVVIAK</sequence>
<organism evidence="3 4">
    <name type="scientific">Durusdinium trenchii</name>
    <dbReference type="NCBI Taxonomy" id="1381693"/>
    <lineage>
        <taxon>Eukaryota</taxon>
        <taxon>Sar</taxon>
        <taxon>Alveolata</taxon>
        <taxon>Dinophyceae</taxon>
        <taxon>Suessiales</taxon>
        <taxon>Symbiodiniaceae</taxon>
        <taxon>Durusdinium</taxon>
    </lineage>
</organism>
<dbReference type="Gene3D" id="3.30.1370.70">
    <property type="entry name" value="Scaffold protein Nfu/NifU, N-terminal domain"/>
    <property type="match status" value="1"/>
</dbReference>
<feature type="non-terminal residue" evidence="3">
    <location>
        <position position="1"/>
    </location>
</feature>
<dbReference type="Gene3D" id="3.30.300.130">
    <property type="entry name" value="Fe-S cluster assembly (FSCA)"/>
    <property type="match status" value="1"/>
</dbReference>
<dbReference type="InterPro" id="IPR036498">
    <property type="entry name" value="Nfu/NifU_N_sf"/>
</dbReference>
<dbReference type="InterPro" id="IPR034904">
    <property type="entry name" value="FSCA_dom_sf"/>
</dbReference>
<protein>
    <submittedName>
        <fullName evidence="3">NifU-like protein C1709.19c</fullName>
    </submittedName>
</protein>
<dbReference type="EMBL" id="CAXAMM010013313">
    <property type="protein sequence ID" value="CAK9030987.1"/>
    <property type="molecule type" value="Genomic_DNA"/>
</dbReference>
<evidence type="ECO:0000256" key="1">
    <source>
        <dbReference type="ARBA" id="ARBA00006420"/>
    </source>
</evidence>
<reference evidence="3 4" key="1">
    <citation type="submission" date="2024-02" db="EMBL/GenBank/DDBJ databases">
        <authorList>
            <person name="Chen Y."/>
            <person name="Shah S."/>
            <person name="Dougan E. K."/>
            <person name="Thang M."/>
            <person name="Chan C."/>
        </authorList>
    </citation>
    <scope>NUCLEOTIDE SEQUENCE [LARGE SCALE GENOMIC DNA]</scope>
</reference>
<dbReference type="Proteomes" id="UP001642464">
    <property type="component" value="Unassembled WGS sequence"/>
</dbReference>
<proteinExistence type="inferred from homology"/>
<dbReference type="Pfam" id="PF01106">
    <property type="entry name" value="NifU"/>
    <property type="match status" value="1"/>
</dbReference>
<comment type="similarity">
    <text evidence="1">Belongs to the NifU family.</text>
</comment>
<dbReference type="InterPro" id="IPR014824">
    <property type="entry name" value="Nfu/NifU_N"/>
</dbReference>
<dbReference type="SMART" id="SM00932">
    <property type="entry name" value="Nfu_N"/>
    <property type="match status" value="1"/>
</dbReference>
<comment type="caution">
    <text evidence="3">The sequence shown here is derived from an EMBL/GenBank/DDBJ whole genome shotgun (WGS) entry which is preliminary data.</text>
</comment>
<dbReference type="InterPro" id="IPR001075">
    <property type="entry name" value="NIF_FeS_clus_asmbl_NifU_C"/>
</dbReference>
<evidence type="ECO:0000313" key="3">
    <source>
        <dbReference type="EMBL" id="CAK9030987.1"/>
    </source>
</evidence>
<gene>
    <name evidence="3" type="ORF">SCF082_LOCUS19432</name>
</gene>
<keyword evidence="4" id="KW-1185">Reference proteome</keyword>
<dbReference type="PANTHER" id="PTHR11178">
    <property type="entry name" value="IRON-SULFUR CLUSTER SCAFFOLD PROTEIN NFU-RELATED"/>
    <property type="match status" value="1"/>
</dbReference>
<accession>A0ABP0KVS4</accession>
<name>A0ABP0KVS4_9DINO</name>
<dbReference type="PANTHER" id="PTHR11178:SF1">
    <property type="entry name" value="NFU1 IRON-SULFUR CLUSTER SCAFFOLD HOMOLOG, MITOCHONDRIAL"/>
    <property type="match status" value="1"/>
</dbReference>
<dbReference type="SUPFAM" id="SSF117916">
    <property type="entry name" value="Fe-S cluster assembly (FSCA) domain-like"/>
    <property type="match status" value="1"/>
</dbReference>
<evidence type="ECO:0000259" key="2">
    <source>
        <dbReference type="SMART" id="SM00932"/>
    </source>
</evidence>
<evidence type="ECO:0000313" key="4">
    <source>
        <dbReference type="Proteomes" id="UP001642464"/>
    </source>
</evidence>
<dbReference type="SUPFAM" id="SSF110836">
    <property type="entry name" value="Hypothetical protein SAV1430"/>
    <property type="match status" value="1"/>
</dbReference>
<feature type="domain" description="Scaffold protein Nfu/NifU N-terminal" evidence="2">
    <location>
        <begin position="39"/>
        <end position="114"/>
    </location>
</feature>